<dbReference type="STRING" id="645991.Sgly_0943"/>
<feature type="domain" description="N-acetyltransferase" evidence="1">
    <location>
        <begin position="1"/>
        <end position="152"/>
    </location>
</feature>
<dbReference type="Gene3D" id="3.40.630.30">
    <property type="match status" value="1"/>
</dbReference>
<keyword evidence="3" id="KW-1185">Reference proteome</keyword>
<dbReference type="AlphaFoldDB" id="F0T2G7"/>
<dbReference type="EMBL" id="CP002547">
    <property type="protein sequence ID" value="ADY55285.1"/>
    <property type="molecule type" value="Genomic_DNA"/>
</dbReference>
<dbReference type="GO" id="GO:1905502">
    <property type="term" value="F:acetyl-CoA binding"/>
    <property type="evidence" value="ECO:0007669"/>
    <property type="project" value="TreeGrafter"/>
</dbReference>
<proteinExistence type="predicted"/>
<reference evidence="3" key="2">
    <citation type="submission" date="2011-02" db="EMBL/GenBank/DDBJ databases">
        <title>The complete genome of Syntrophobotulus glycolicus DSM 8271.</title>
        <authorList>
            <person name="Lucas S."/>
            <person name="Copeland A."/>
            <person name="Lapidus A."/>
            <person name="Bruce D."/>
            <person name="Goodwin L."/>
            <person name="Pitluck S."/>
            <person name="Kyrpides N."/>
            <person name="Mavromatis K."/>
            <person name="Pagani I."/>
            <person name="Ivanova N."/>
            <person name="Mikhailova N."/>
            <person name="Chertkov O."/>
            <person name="Held B."/>
            <person name="Detter J.C."/>
            <person name="Tapia R."/>
            <person name="Han C."/>
            <person name="Land M."/>
            <person name="Hauser L."/>
            <person name="Markowitz V."/>
            <person name="Cheng J.-F."/>
            <person name="Hugenholtz P."/>
            <person name="Woyke T."/>
            <person name="Wu D."/>
            <person name="Spring S."/>
            <person name="Schroeder M."/>
            <person name="Brambilla E."/>
            <person name="Klenk H.-P."/>
            <person name="Eisen J.A."/>
        </authorList>
    </citation>
    <scope>NUCLEOTIDE SEQUENCE [LARGE SCALE GENOMIC DNA]</scope>
    <source>
        <strain evidence="3">DSM 8271 / FlGlyR</strain>
    </source>
</reference>
<organism evidence="2 3">
    <name type="scientific">Syntrophobotulus glycolicus (strain DSM 8271 / FlGlyR)</name>
    <dbReference type="NCBI Taxonomy" id="645991"/>
    <lineage>
        <taxon>Bacteria</taxon>
        <taxon>Bacillati</taxon>
        <taxon>Bacillota</taxon>
        <taxon>Clostridia</taxon>
        <taxon>Eubacteriales</taxon>
        <taxon>Desulfitobacteriaceae</taxon>
        <taxon>Syntrophobotulus</taxon>
    </lineage>
</organism>
<gene>
    <name evidence="2" type="ordered locus">Sgly_0943</name>
</gene>
<dbReference type="PROSITE" id="PS51186">
    <property type="entry name" value="GNAT"/>
    <property type="match status" value="1"/>
</dbReference>
<dbReference type="HOGENOM" id="CLU_117112_1_0_9"/>
<evidence type="ECO:0000313" key="3">
    <source>
        <dbReference type="Proteomes" id="UP000007488"/>
    </source>
</evidence>
<name>F0T2G7_SYNGF</name>
<dbReference type="eggNOG" id="COG1246">
    <property type="taxonomic scope" value="Bacteria"/>
</dbReference>
<dbReference type="GO" id="GO:0008080">
    <property type="term" value="F:N-acetyltransferase activity"/>
    <property type="evidence" value="ECO:0007669"/>
    <property type="project" value="InterPro"/>
</dbReference>
<dbReference type="KEGG" id="sgy:Sgly_0943"/>
<reference evidence="2 3" key="1">
    <citation type="journal article" date="2011" name="Stand. Genomic Sci.">
        <title>Complete genome sequence of Syntrophobotulus glycolicus type strain (FlGlyR).</title>
        <authorList>
            <person name="Han C."/>
            <person name="Mwirichia R."/>
            <person name="Chertkov O."/>
            <person name="Held B."/>
            <person name="Lapidus A."/>
            <person name="Nolan M."/>
            <person name="Lucas S."/>
            <person name="Hammon N."/>
            <person name="Deshpande S."/>
            <person name="Cheng J.F."/>
            <person name="Tapia R."/>
            <person name="Goodwin L."/>
            <person name="Pitluck S."/>
            <person name="Huntemann M."/>
            <person name="Liolios K."/>
            <person name="Ivanova N."/>
            <person name="Pagani I."/>
            <person name="Mavromatis K."/>
            <person name="Ovchinikova G."/>
            <person name="Pati A."/>
            <person name="Chen A."/>
            <person name="Palaniappan K."/>
            <person name="Land M."/>
            <person name="Hauser L."/>
            <person name="Brambilla E.M."/>
            <person name="Rohde M."/>
            <person name="Spring S."/>
            <person name="Sikorski J."/>
            <person name="Goker M."/>
            <person name="Woyke T."/>
            <person name="Bristow J."/>
            <person name="Eisen J.A."/>
            <person name="Markowitz V."/>
            <person name="Hugenholtz P."/>
            <person name="Kyrpides N.C."/>
            <person name="Klenk H.P."/>
            <person name="Detter J.C."/>
        </authorList>
    </citation>
    <scope>NUCLEOTIDE SEQUENCE [LARGE SCALE GENOMIC DNA]</scope>
    <source>
        <strain evidence="3">DSM 8271 / FlGlyR</strain>
    </source>
</reference>
<dbReference type="SUPFAM" id="SSF55729">
    <property type="entry name" value="Acyl-CoA N-acyltransferases (Nat)"/>
    <property type="match status" value="1"/>
</dbReference>
<dbReference type="Proteomes" id="UP000007488">
    <property type="component" value="Chromosome"/>
</dbReference>
<dbReference type="InterPro" id="IPR000182">
    <property type="entry name" value="GNAT_dom"/>
</dbReference>
<sequence>MNYQIIAVREHPVWLNRAVDYFSAKWGIERKLYEDAVSDGITTANPLPRWFLLLKDKKIIGSCGLIENDFMVRKDLYPWLCALYIEETERGQGLGAKLLAHGRQEARKFGFDRVYLCTEHTGYYEKYGWSFFSLEESEWGGRTRVYEIASGV</sequence>
<accession>F0T2G7</accession>
<evidence type="ECO:0000313" key="2">
    <source>
        <dbReference type="EMBL" id="ADY55285.1"/>
    </source>
</evidence>
<dbReference type="CDD" id="cd04301">
    <property type="entry name" value="NAT_SF"/>
    <property type="match status" value="1"/>
</dbReference>
<dbReference type="PANTHER" id="PTHR13538:SF4">
    <property type="entry name" value="N-ALPHA-ACETYLTRANSFERASE 80"/>
    <property type="match status" value="1"/>
</dbReference>
<dbReference type="InterPro" id="IPR016181">
    <property type="entry name" value="Acyl_CoA_acyltransferase"/>
</dbReference>
<evidence type="ECO:0000259" key="1">
    <source>
        <dbReference type="PROSITE" id="PS51186"/>
    </source>
</evidence>
<dbReference type="GO" id="GO:0005737">
    <property type="term" value="C:cytoplasm"/>
    <property type="evidence" value="ECO:0007669"/>
    <property type="project" value="TreeGrafter"/>
</dbReference>
<dbReference type="RefSeq" id="WP_013624156.1">
    <property type="nucleotide sequence ID" value="NC_015172.1"/>
</dbReference>
<protein>
    <submittedName>
        <fullName evidence="2">GCN5-related N-acetyltransferase</fullName>
    </submittedName>
</protein>
<dbReference type="OrthoDB" id="9789053at2"/>
<dbReference type="InterPro" id="IPR039840">
    <property type="entry name" value="NAA80"/>
</dbReference>
<dbReference type="PANTHER" id="PTHR13538">
    <property type="entry name" value="N-ACETYLTRANSFERASE 6"/>
    <property type="match status" value="1"/>
</dbReference>
<dbReference type="Pfam" id="PF00583">
    <property type="entry name" value="Acetyltransf_1"/>
    <property type="match status" value="1"/>
</dbReference>